<feature type="domain" description="PIN" evidence="5">
    <location>
        <begin position="156"/>
        <end position="267"/>
    </location>
</feature>
<keyword evidence="4" id="KW-0460">Magnesium</keyword>
<dbReference type="RefSeq" id="WP_311696814.1">
    <property type="nucleotide sequence ID" value="NZ_JAVREY010000023.1"/>
</dbReference>
<dbReference type="EMBL" id="JAVREY010000023">
    <property type="protein sequence ID" value="MDT0465343.1"/>
    <property type="molecule type" value="Genomic_DNA"/>
</dbReference>
<keyword evidence="2" id="KW-0479">Metal-binding</keyword>
<evidence type="ECO:0000259" key="5">
    <source>
        <dbReference type="Pfam" id="PF13638"/>
    </source>
</evidence>
<dbReference type="Pfam" id="PF13638">
    <property type="entry name" value="PIN_4"/>
    <property type="match status" value="1"/>
</dbReference>
<dbReference type="InterPro" id="IPR052626">
    <property type="entry name" value="SWT1_Regulator"/>
</dbReference>
<keyword evidence="1" id="KW-0540">Nuclease</keyword>
<evidence type="ECO:0000313" key="7">
    <source>
        <dbReference type="Proteomes" id="UP001183809"/>
    </source>
</evidence>
<proteinExistence type="predicted"/>
<accession>A0ABU2TWL5</accession>
<keyword evidence="3" id="KW-0378">Hydrolase</keyword>
<dbReference type="Gene3D" id="3.40.50.1010">
    <property type="entry name" value="5'-nuclease"/>
    <property type="match status" value="1"/>
</dbReference>
<gene>
    <name evidence="6" type="ORF">RM764_20425</name>
</gene>
<evidence type="ECO:0000256" key="1">
    <source>
        <dbReference type="ARBA" id="ARBA00022722"/>
    </source>
</evidence>
<dbReference type="PANTHER" id="PTHR16161:SF0">
    <property type="entry name" value="TRANSCRIPTIONAL PROTEIN SWT1"/>
    <property type="match status" value="1"/>
</dbReference>
<name>A0ABU2TWL5_9ACTN</name>
<protein>
    <submittedName>
        <fullName evidence="6">PIN domain-containing protein</fullName>
    </submittedName>
</protein>
<dbReference type="Proteomes" id="UP001183809">
    <property type="component" value="Unassembled WGS sequence"/>
</dbReference>
<evidence type="ECO:0000256" key="4">
    <source>
        <dbReference type="ARBA" id="ARBA00022842"/>
    </source>
</evidence>
<dbReference type="PANTHER" id="PTHR16161">
    <property type="entry name" value="TRANSCRIPTIONAL PROTEIN SWT1"/>
    <property type="match status" value="1"/>
</dbReference>
<dbReference type="SUPFAM" id="SSF88723">
    <property type="entry name" value="PIN domain-like"/>
    <property type="match status" value="1"/>
</dbReference>
<evidence type="ECO:0000256" key="3">
    <source>
        <dbReference type="ARBA" id="ARBA00022801"/>
    </source>
</evidence>
<organism evidence="6 7">
    <name type="scientific">Streptomyces gibsoniae</name>
    <dbReference type="NCBI Taxonomy" id="3075529"/>
    <lineage>
        <taxon>Bacteria</taxon>
        <taxon>Bacillati</taxon>
        <taxon>Actinomycetota</taxon>
        <taxon>Actinomycetes</taxon>
        <taxon>Kitasatosporales</taxon>
        <taxon>Streptomycetaceae</taxon>
        <taxon>Streptomyces</taxon>
    </lineage>
</organism>
<evidence type="ECO:0000256" key="2">
    <source>
        <dbReference type="ARBA" id="ARBA00022723"/>
    </source>
</evidence>
<evidence type="ECO:0000313" key="6">
    <source>
        <dbReference type="EMBL" id="MDT0465343.1"/>
    </source>
</evidence>
<reference evidence="7" key="1">
    <citation type="submission" date="2023-07" db="EMBL/GenBank/DDBJ databases">
        <title>30 novel species of actinomycetes from the DSMZ collection.</title>
        <authorList>
            <person name="Nouioui I."/>
        </authorList>
    </citation>
    <scope>NUCLEOTIDE SEQUENCE [LARGE SCALE GENOMIC DNA]</scope>
    <source>
        <strain evidence="7">DSM 41699</strain>
    </source>
</reference>
<dbReference type="InterPro" id="IPR029060">
    <property type="entry name" value="PIN-like_dom_sf"/>
</dbReference>
<sequence length="282" mass="31954">MRLKNGVSLGEAEAALREAELIFQAVTAFVGSRPPYGFDLYEEYMEAVDQAHGRLTWVFAEPDLAERLHSTAFWHLASMERSSLGAQKSLIYRETQRQLSSLEDAKCALECLKKLAQLPGMPVIYDTNMLNHWVQPSDVHWRQVFSAVGLKVPLVRLVVPMTVIDELDRQKYGQGDLARKAATAIRYLNRVFSNQNHNMPVEIRKGEATLEVWYEPGGRRREVDADMEILRCASDLSQLIPNERTHVLTDDTGMRLRAQQMGLSAVRLPEEYRKPGTAISSP</sequence>
<keyword evidence="7" id="KW-1185">Reference proteome</keyword>
<comment type="caution">
    <text evidence="6">The sequence shown here is derived from an EMBL/GenBank/DDBJ whole genome shotgun (WGS) entry which is preliminary data.</text>
</comment>
<dbReference type="InterPro" id="IPR002716">
    <property type="entry name" value="PIN_dom"/>
</dbReference>